<keyword evidence="2" id="KW-0805">Transcription regulation</keyword>
<dbReference type="FunFam" id="1.20.5.170:FF:000020">
    <property type="entry name" value="BZIP transcription factor"/>
    <property type="match status" value="1"/>
</dbReference>
<evidence type="ECO:0000256" key="4">
    <source>
        <dbReference type="ARBA" id="ARBA00023163"/>
    </source>
</evidence>
<evidence type="ECO:0000256" key="1">
    <source>
        <dbReference type="ARBA" id="ARBA00004123"/>
    </source>
</evidence>
<dbReference type="PANTHER" id="PTHR45764">
    <property type="entry name" value="BZIP TRANSCRIPTION FACTOR 44"/>
    <property type="match status" value="1"/>
</dbReference>
<dbReference type="SMART" id="SM00338">
    <property type="entry name" value="BRLZ"/>
    <property type="match status" value="1"/>
</dbReference>
<keyword evidence="8" id="KW-1185">Reference proteome</keyword>
<dbReference type="GO" id="GO:0046982">
    <property type="term" value="F:protein heterodimerization activity"/>
    <property type="evidence" value="ECO:0007669"/>
    <property type="project" value="UniProtKB-ARBA"/>
</dbReference>
<keyword evidence="5" id="KW-0539">Nucleus</keyword>
<organism evidence="7 8">
    <name type="scientific">Musa balbisiana</name>
    <name type="common">Banana</name>
    <dbReference type="NCBI Taxonomy" id="52838"/>
    <lineage>
        <taxon>Eukaryota</taxon>
        <taxon>Viridiplantae</taxon>
        <taxon>Streptophyta</taxon>
        <taxon>Embryophyta</taxon>
        <taxon>Tracheophyta</taxon>
        <taxon>Spermatophyta</taxon>
        <taxon>Magnoliopsida</taxon>
        <taxon>Liliopsida</taxon>
        <taxon>Zingiberales</taxon>
        <taxon>Musaceae</taxon>
        <taxon>Musa</taxon>
    </lineage>
</organism>
<evidence type="ECO:0000256" key="2">
    <source>
        <dbReference type="ARBA" id="ARBA00023015"/>
    </source>
</evidence>
<evidence type="ECO:0000256" key="5">
    <source>
        <dbReference type="ARBA" id="ARBA00023242"/>
    </source>
</evidence>
<dbReference type="SUPFAM" id="SSF57959">
    <property type="entry name" value="Leucine zipper domain"/>
    <property type="match status" value="1"/>
</dbReference>
<dbReference type="GO" id="GO:0005634">
    <property type="term" value="C:nucleus"/>
    <property type="evidence" value="ECO:0007669"/>
    <property type="project" value="UniProtKB-SubCell"/>
</dbReference>
<dbReference type="GO" id="GO:0003700">
    <property type="term" value="F:DNA-binding transcription factor activity"/>
    <property type="evidence" value="ECO:0007669"/>
    <property type="project" value="InterPro"/>
</dbReference>
<comment type="subcellular location">
    <subcellularLocation>
        <location evidence="1">Nucleus</location>
    </subcellularLocation>
</comment>
<reference evidence="7 8" key="1">
    <citation type="journal article" date="2019" name="Nat. Plants">
        <title>Genome sequencing of Musa balbisiana reveals subgenome evolution and function divergence in polyploid bananas.</title>
        <authorList>
            <person name="Yao X."/>
        </authorList>
    </citation>
    <scope>NUCLEOTIDE SEQUENCE [LARGE SCALE GENOMIC DNA]</scope>
    <source>
        <strain evidence="8">cv. DH-PKW</strain>
        <tissue evidence="7">Leaves</tissue>
    </source>
</reference>
<dbReference type="GO" id="GO:0045893">
    <property type="term" value="P:positive regulation of DNA-templated transcription"/>
    <property type="evidence" value="ECO:0007669"/>
    <property type="project" value="TreeGrafter"/>
</dbReference>
<name>A0A4S8JLZ1_MUSBA</name>
<dbReference type="InterPro" id="IPR004827">
    <property type="entry name" value="bZIP"/>
</dbReference>
<dbReference type="PROSITE" id="PS00036">
    <property type="entry name" value="BZIP_BASIC"/>
    <property type="match status" value="1"/>
</dbReference>
<dbReference type="InterPro" id="IPR046347">
    <property type="entry name" value="bZIP_sf"/>
</dbReference>
<dbReference type="STRING" id="52838.A0A4S8JLZ1"/>
<accession>A0A4S8JLZ1</accession>
<dbReference type="PANTHER" id="PTHR45764:SF76">
    <property type="entry name" value="OS02G0132500 PROTEIN"/>
    <property type="match status" value="1"/>
</dbReference>
<evidence type="ECO:0000259" key="6">
    <source>
        <dbReference type="PROSITE" id="PS50217"/>
    </source>
</evidence>
<keyword evidence="3" id="KW-0238">DNA-binding</keyword>
<gene>
    <name evidence="7" type="ORF">C4D60_Mb01t03380</name>
</gene>
<feature type="domain" description="BZIP" evidence="6">
    <location>
        <begin position="70"/>
        <end position="112"/>
    </location>
</feature>
<dbReference type="CDD" id="cd14702">
    <property type="entry name" value="bZIP_plant_GBF1"/>
    <property type="match status" value="1"/>
</dbReference>
<dbReference type="AlphaFoldDB" id="A0A4S8JLZ1"/>
<evidence type="ECO:0000256" key="3">
    <source>
        <dbReference type="ARBA" id="ARBA00023125"/>
    </source>
</evidence>
<dbReference type="InterPro" id="IPR045314">
    <property type="entry name" value="bZIP_plant_GBF1"/>
</dbReference>
<evidence type="ECO:0000313" key="8">
    <source>
        <dbReference type="Proteomes" id="UP000317650"/>
    </source>
</evidence>
<dbReference type="EMBL" id="PYDT01000004">
    <property type="protein sequence ID" value="THU62272.1"/>
    <property type="molecule type" value="Genomic_DNA"/>
</dbReference>
<sequence>MSLILSEILLSGFMINITLRRRTHLAQSFSVVFLYWFYNKASMASPVGTPSGSSLLQKSASEEDLQAVMNLKMQKRKISNRESARRSRMRKQKHLDGLTAQIGQLRKENGQILTTFTLTTQRFFAVQAENSVLRTQMVELSNRLQSLNDILHCLKAKYSISSGTMITDDFINPWNLMRMNQPIMASAENMFQY</sequence>
<evidence type="ECO:0000313" key="7">
    <source>
        <dbReference type="EMBL" id="THU62272.1"/>
    </source>
</evidence>
<protein>
    <recommendedName>
        <fullName evidence="6">BZIP domain-containing protein</fullName>
    </recommendedName>
</protein>
<keyword evidence="4" id="KW-0804">Transcription</keyword>
<comment type="caution">
    <text evidence="7">The sequence shown here is derived from an EMBL/GenBank/DDBJ whole genome shotgun (WGS) entry which is preliminary data.</text>
</comment>
<dbReference type="Proteomes" id="UP000317650">
    <property type="component" value="Chromosome 1"/>
</dbReference>
<dbReference type="Pfam" id="PF00170">
    <property type="entry name" value="bZIP_1"/>
    <property type="match status" value="1"/>
</dbReference>
<dbReference type="PROSITE" id="PS50217">
    <property type="entry name" value="BZIP"/>
    <property type="match status" value="1"/>
</dbReference>
<dbReference type="GO" id="GO:0000976">
    <property type="term" value="F:transcription cis-regulatory region binding"/>
    <property type="evidence" value="ECO:0007669"/>
    <property type="project" value="TreeGrafter"/>
</dbReference>
<proteinExistence type="predicted"/>
<dbReference type="Gene3D" id="1.20.5.170">
    <property type="match status" value="1"/>
</dbReference>